<dbReference type="EMBL" id="JBHMEA010000049">
    <property type="protein sequence ID" value="MFB9233338.1"/>
    <property type="molecule type" value="Genomic_DNA"/>
</dbReference>
<evidence type="ECO:0000313" key="2">
    <source>
        <dbReference type="EMBL" id="MFB9233338.1"/>
    </source>
</evidence>
<sequence>MRFGLIALMVWVWAGVANACPDFQLWGNERYDLTAQQLYSPQGFRVVAGGNNNLAACRIKARNFRGAMPGYVTTAPDFSMTVRGRSGFQLEFRVVSNCDATLLINTASGNWYFDDDDNGNADPKIRLTRPAADGIYDVWIGTFDGSSCDAVLYMETF</sequence>
<dbReference type="Proteomes" id="UP001589683">
    <property type="component" value="Unassembled WGS sequence"/>
</dbReference>
<evidence type="ECO:0000313" key="3">
    <source>
        <dbReference type="Proteomes" id="UP001589683"/>
    </source>
</evidence>
<organism evidence="2 3">
    <name type="scientific">Pseudohalocynthiibacter aestuariivivens</name>
    <dbReference type="NCBI Taxonomy" id="1591409"/>
    <lineage>
        <taxon>Bacteria</taxon>
        <taxon>Pseudomonadati</taxon>
        <taxon>Pseudomonadota</taxon>
        <taxon>Alphaproteobacteria</taxon>
        <taxon>Rhodobacterales</taxon>
        <taxon>Paracoccaceae</taxon>
        <taxon>Pseudohalocynthiibacter</taxon>
    </lineage>
</organism>
<proteinExistence type="predicted"/>
<evidence type="ECO:0000256" key="1">
    <source>
        <dbReference type="SAM" id="SignalP"/>
    </source>
</evidence>
<feature type="chain" id="PRO_5045887130" description="Peptidase S1" evidence="1">
    <location>
        <begin position="20"/>
        <end position="157"/>
    </location>
</feature>
<evidence type="ECO:0008006" key="4">
    <source>
        <dbReference type="Google" id="ProtNLM"/>
    </source>
</evidence>
<feature type="signal peptide" evidence="1">
    <location>
        <begin position="1"/>
        <end position="19"/>
    </location>
</feature>
<dbReference type="RefSeq" id="WP_213888262.1">
    <property type="nucleotide sequence ID" value="NZ_JAGFNU010000003.1"/>
</dbReference>
<keyword evidence="3" id="KW-1185">Reference proteome</keyword>
<reference evidence="2 3" key="1">
    <citation type="submission" date="2024-09" db="EMBL/GenBank/DDBJ databases">
        <authorList>
            <person name="Sun Q."/>
            <person name="Mori K."/>
        </authorList>
    </citation>
    <scope>NUCLEOTIDE SEQUENCE [LARGE SCALE GENOMIC DNA]</scope>
    <source>
        <strain evidence="2 3">CECT 8726</strain>
    </source>
</reference>
<comment type="caution">
    <text evidence="2">The sequence shown here is derived from an EMBL/GenBank/DDBJ whole genome shotgun (WGS) entry which is preliminary data.</text>
</comment>
<keyword evidence="1" id="KW-0732">Signal</keyword>
<accession>A0ABV5JIQ0</accession>
<protein>
    <recommendedName>
        <fullName evidence="4">Peptidase S1</fullName>
    </recommendedName>
</protein>
<name>A0ABV5JIQ0_9RHOB</name>
<gene>
    <name evidence="2" type="ORF">ACFFUT_16220</name>
</gene>